<reference evidence="2" key="1">
    <citation type="journal article" date="2023" name="Mol. Biol. Evol.">
        <title>Third-Generation Sequencing Reveals the Adaptive Role of the Epigenome in Three Deep-Sea Polychaetes.</title>
        <authorList>
            <person name="Perez M."/>
            <person name="Aroh O."/>
            <person name="Sun Y."/>
            <person name="Lan Y."/>
            <person name="Juniper S.K."/>
            <person name="Young C.R."/>
            <person name="Angers B."/>
            <person name="Qian P.Y."/>
        </authorList>
    </citation>
    <scope>NUCLEOTIDE SEQUENCE</scope>
    <source>
        <strain evidence="2">P08H-3</strain>
    </source>
</reference>
<proteinExistence type="predicted"/>
<protein>
    <submittedName>
        <fullName evidence="2">Uncharacterized protein</fullName>
    </submittedName>
</protein>
<feature type="region of interest" description="Disordered" evidence="1">
    <location>
        <begin position="1"/>
        <end position="25"/>
    </location>
</feature>
<gene>
    <name evidence="2" type="ORF">LSH36_412g01016</name>
</gene>
<evidence type="ECO:0000313" key="3">
    <source>
        <dbReference type="Proteomes" id="UP001208570"/>
    </source>
</evidence>
<evidence type="ECO:0000256" key="1">
    <source>
        <dbReference type="SAM" id="MobiDB-lite"/>
    </source>
</evidence>
<organism evidence="2 3">
    <name type="scientific">Paralvinella palmiformis</name>
    <dbReference type="NCBI Taxonomy" id="53620"/>
    <lineage>
        <taxon>Eukaryota</taxon>
        <taxon>Metazoa</taxon>
        <taxon>Spiralia</taxon>
        <taxon>Lophotrochozoa</taxon>
        <taxon>Annelida</taxon>
        <taxon>Polychaeta</taxon>
        <taxon>Sedentaria</taxon>
        <taxon>Canalipalpata</taxon>
        <taxon>Terebellida</taxon>
        <taxon>Terebelliformia</taxon>
        <taxon>Alvinellidae</taxon>
        <taxon>Paralvinella</taxon>
    </lineage>
</organism>
<dbReference type="EMBL" id="JAODUP010000412">
    <property type="protein sequence ID" value="KAK2150316.1"/>
    <property type="molecule type" value="Genomic_DNA"/>
</dbReference>
<keyword evidence="3" id="KW-1185">Reference proteome</keyword>
<dbReference type="Proteomes" id="UP001208570">
    <property type="component" value="Unassembled WGS sequence"/>
</dbReference>
<comment type="caution">
    <text evidence="2">The sequence shown here is derived from an EMBL/GenBank/DDBJ whole genome shotgun (WGS) entry which is preliminary data.</text>
</comment>
<evidence type="ECO:0000313" key="2">
    <source>
        <dbReference type="EMBL" id="KAK2150316.1"/>
    </source>
</evidence>
<dbReference type="AlphaFoldDB" id="A0AAD9JC85"/>
<accession>A0AAD9JC85</accession>
<name>A0AAD9JC85_9ANNE</name>
<sequence>MADNPASVPAPRPGRRPISRDHREPPIAMATGRVTIQTRIEHRHCRGHRVDIFTTLGFCSLDDDDDDAAPLAQPPGMQTGSSSVELPLAGTETTAVVMVGVALLCLLLELVEEGSAFRLDLEFRLTAGTWCIPGSFSSSWHGSDDDLAAFCGEKMSTWWRHWRWFYDGTSGTRNMQTG</sequence>